<feature type="region of interest" description="Disordered" evidence="1">
    <location>
        <begin position="1"/>
        <end position="21"/>
    </location>
</feature>
<evidence type="ECO:0000259" key="2">
    <source>
        <dbReference type="Pfam" id="PF04248"/>
    </source>
</evidence>
<feature type="domain" description="DUF427" evidence="2">
    <location>
        <begin position="35"/>
        <end position="124"/>
    </location>
</feature>
<dbReference type="PANTHER" id="PTHR43058:SF1">
    <property type="entry name" value="DUF427 DOMAIN-CONTAINING PROTEIN"/>
    <property type="match status" value="1"/>
</dbReference>
<organism evidence="3 4">
    <name type="scientific">Phormidium yuhuli AB48</name>
    <dbReference type="NCBI Taxonomy" id="2940671"/>
    <lineage>
        <taxon>Bacteria</taxon>
        <taxon>Bacillati</taxon>
        <taxon>Cyanobacteriota</taxon>
        <taxon>Cyanophyceae</taxon>
        <taxon>Oscillatoriophycideae</taxon>
        <taxon>Oscillatoriales</taxon>
        <taxon>Oscillatoriaceae</taxon>
        <taxon>Phormidium</taxon>
        <taxon>Phormidium yuhuli</taxon>
    </lineage>
</organism>
<dbReference type="Pfam" id="PF04248">
    <property type="entry name" value="NTP_transf_9"/>
    <property type="match status" value="1"/>
</dbReference>
<name>A0ABY5APT1_9CYAN</name>
<proteinExistence type="predicted"/>
<dbReference type="EMBL" id="CP098611">
    <property type="protein sequence ID" value="USR91219.1"/>
    <property type="molecule type" value="Genomic_DNA"/>
</dbReference>
<dbReference type="RefSeq" id="WP_252663249.1">
    <property type="nucleotide sequence ID" value="NZ_CP098611.1"/>
</dbReference>
<dbReference type="PANTHER" id="PTHR43058">
    <property type="entry name" value="SLR0655 PROTEIN"/>
    <property type="match status" value="1"/>
</dbReference>
<dbReference type="Proteomes" id="UP001056708">
    <property type="component" value="Chromosome"/>
</dbReference>
<evidence type="ECO:0000256" key="1">
    <source>
        <dbReference type="SAM" id="MobiDB-lite"/>
    </source>
</evidence>
<gene>
    <name evidence="3" type="ORF">NEA10_00295</name>
</gene>
<feature type="compositionally biased region" description="Basic and acidic residues" evidence="1">
    <location>
        <begin position="1"/>
        <end position="12"/>
    </location>
</feature>
<dbReference type="Gene3D" id="2.170.150.40">
    <property type="entry name" value="Domain of unknown function (DUF427)"/>
    <property type="match status" value="1"/>
</dbReference>
<evidence type="ECO:0000313" key="4">
    <source>
        <dbReference type="Proteomes" id="UP001056708"/>
    </source>
</evidence>
<protein>
    <submittedName>
        <fullName evidence="3">DUF427 domain-containing protein</fullName>
    </submittedName>
</protein>
<accession>A0ABY5APT1</accession>
<reference evidence="3" key="1">
    <citation type="submission" date="2022-06" db="EMBL/GenBank/DDBJ databases">
        <title>Genome sequence of Phormidium yuhuli AB48 isolated from an industrial photobioreactor environment.</title>
        <authorList>
            <person name="Qiu Y."/>
            <person name="Noonan A.J.C."/>
            <person name="Dofher K."/>
            <person name="Koch M."/>
            <person name="Kieft B."/>
            <person name="Lin X."/>
            <person name="Ziels R.M."/>
            <person name="Hallam S.J."/>
        </authorList>
    </citation>
    <scope>NUCLEOTIDE SEQUENCE</scope>
    <source>
        <strain evidence="3">AB48</strain>
    </source>
</reference>
<sequence length="166" mass="19066">MLNRPQRIEPKPGQESVWDYPRPPRLEPVSGRLWIVFNDQVIADTENAYRVLETSHPPVYYFPPEDIQMDVLKSSPRQTFCEWKGACRYYTVQVGDNVAREAAWYYPNPVPEFAAIAGYVSFYASQMDACYVRGEQVDAQPGDFYGGWITQEIVGPFKGIQGSWGW</sequence>
<keyword evidence="4" id="KW-1185">Reference proteome</keyword>
<evidence type="ECO:0000313" key="3">
    <source>
        <dbReference type="EMBL" id="USR91219.1"/>
    </source>
</evidence>
<dbReference type="InterPro" id="IPR038694">
    <property type="entry name" value="DUF427_sf"/>
</dbReference>
<dbReference type="InterPro" id="IPR007361">
    <property type="entry name" value="DUF427"/>
</dbReference>